<evidence type="ECO:0000259" key="8">
    <source>
        <dbReference type="Pfam" id="PF21338"/>
    </source>
</evidence>
<dbReference type="EC" id="5.6.2.1" evidence="3"/>
<dbReference type="PRINTS" id="PR00416">
    <property type="entry name" value="EUTPISMRASEI"/>
</dbReference>
<evidence type="ECO:0000313" key="9">
    <source>
        <dbReference type="EMBL" id="GLJ61317.1"/>
    </source>
</evidence>
<dbReference type="SUPFAM" id="SSF56349">
    <property type="entry name" value="DNA breaking-rejoining enzymes"/>
    <property type="match status" value="1"/>
</dbReference>
<keyword evidence="10" id="KW-1185">Reference proteome</keyword>
<sequence>MPRLRRTSPQEPGWTRRRSGRGFVYLDADGERLPAEEVARIRALAIPPAWRDVWITPYPNGHLQAVGTDDAGRRQYLYHPQWRARRDAQKFDRVLDFGVALGRARPAILGELGLDGMPLERACATAVRLLDLGCFRIGDDVYADRHGSFGLTTLERAHVRRSGDALVFRFMGKSGVAHRIEIADAPVVAAIESMRRRRDGEPALLAYREAGGWRRLTPAIVNDYVRASTGADATAKDFRTWHATVLAAARLAERGLDLEEGASATKRRRAVTATMRDVAEFLGNTPTMARTSYVDPRVVSAFDEGRTIAAAVRRRHADADARQVALERATLRLIRG</sequence>
<gene>
    <name evidence="9" type="primary">topA_1</name>
    <name evidence="9" type="ORF">GCM10017576_14460</name>
</gene>
<evidence type="ECO:0000256" key="3">
    <source>
        <dbReference type="ARBA" id="ARBA00012891"/>
    </source>
</evidence>
<dbReference type="InterPro" id="IPR049331">
    <property type="entry name" value="Top1B_N_bact"/>
</dbReference>
<reference evidence="9" key="2">
    <citation type="submission" date="2023-01" db="EMBL/GenBank/DDBJ databases">
        <authorList>
            <person name="Sun Q."/>
            <person name="Evtushenko L."/>
        </authorList>
    </citation>
    <scope>NUCLEOTIDE SEQUENCE</scope>
    <source>
        <strain evidence="9">VKM Ac-1020</strain>
    </source>
</reference>
<evidence type="ECO:0000256" key="5">
    <source>
        <dbReference type="ARBA" id="ARBA00023125"/>
    </source>
</evidence>
<accession>A0A9W6LWD9</accession>
<reference evidence="9" key="1">
    <citation type="journal article" date="2014" name="Int. J. Syst. Evol. Microbiol.">
        <title>Complete genome sequence of Corynebacterium casei LMG S-19264T (=DSM 44701T), isolated from a smear-ripened cheese.</title>
        <authorList>
            <consortium name="US DOE Joint Genome Institute (JGI-PGF)"/>
            <person name="Walter F."/>
            <person name="Albersmeier A."/>
            <person name="Kalinowski J."/>
            <person name="Ruckert C."/>
        </authorList>
    </citation>
    <scope>NUCLEOTIDE SEQUENCE</scope>
    <source>
        <strain evidence="9">VKM Ac-1020</strain>
    </source>
</reference>
<dbReference type="PROSITE" id="PS52038">
    <property type="entry name" value="TOPO_IB_2"/>
    <property type="match status" value="1"/>
</dbReference>
<dbReference type="InterPro" id="IPR014711">
    <property type="entry name" value="TopoI_cat_a-hlx-sub_euk"/>
</dbReference>
<comment type="similarity">
    <text evidence="2">Belongs to the type IB topoisomerase family.</text>
</comment>
<evidence type="ECO:0000256" key="1">
    <source>
        <dbReference type="ARBA" id="ARBA00000213"/>
    </source>
</evidence>
<comment type="catalytic activity">
    <reaction evidence="1">
        <text>ATP-independent breakage of single-stranded DNA, followed by passage and rejoining.</text>
        <dbReference type="EC" id="5.6.2.1"/>
    </reaction>
</comment>
<evidence type="ECO:0000256" key="6">
    <source>
        <dbReference type="ARBA" id="ARBA00023235"/>
    </source>
</evidence>
<dbReference type="GO" id="GO:0006265">
    <property type="term" value="P:DNA topological change"/>
    <property type="evidence" value="ECO:0007669"/>
    <property type="project" value="InterPro"/>
</dbReference>
<dbReference type="GO" id="GO:0003917">
    <property type="term" value="F:DNA topoisomerase type I (single strand cut, ATP-independent) activity"/>
    <property type="evidence" value="ECO:0007669"/>
    <property type="project" value="UniProtKB-EC"/>
</dbReference>
<dbReference type="Proteomes" id="UP001142462">
    <property type="component" value="Unassembled WGS sequence"/>
</dbReference>
<dbReference type="AlphaFoldDB" id="A0A9W6LWD9"/>
<feature type="domain" description="DNA topoisomerase I catalytic core eukaryotic-type" evidence="7">
    <location>
        <begin position="81"/>
        <end position="291"/>
    </location>
</feature>
<dbReference type="Pfam" id="PF01028">
    <property type="entry name" value="Topoisom_I"/>
    <property type="match status" value="1"/>
</dbReference>
<dbReference type="Gene3D" id="3.30.66.10">
    <property type="entry name" value="DNA topoisomerase I domain"/>
    <property type="match status" value="1"/>
</dbReference>
<name>A0A9W6LWD9_9MICO</name>
<dbReference type="GO" id="GO:0003677">
    <property type="term" value="F:DNA binding"/>
    <property type="evidence" value="ECO:0007669"/>
    <property type="project" value="UniProtKB-KW"/>
</dbReference>
<keyword evidence="6" id="KW-0413">Isomerase</keyword>
<dbReference type="InterPro" id="IPR011010">
    <property type="entry name" value="DNA_brk_join_enz"/>
</dbReference>
<evidence type="ECO:0000256" key="2">
    <source>
        <dbReference type="ARBA" id="ARBA00006645"/>
    </source>
</evidence>
<dbReference type="SUPFAM" id="SSF55869">
    <property type="entry name" value="DNA topoisomerase I domain"/>
    <property type="match status" value="1"/>
</dbReference>
<dbReference type="InterPro" id="IPR001631">
    <property type="entry name" value="TopoI"/>
</dbReference>
<evidence type="ECO:0000256" key="4">
    <source>
        <dbReference type="ARBA" id="ARBA00023029"/>
    </source>
</evidence>
<dbReference type="Gene3D" id="3.90.15.10">
    <property type="entry name" value="Topoisomerase I, Chain A, domain 3"/>
    <property type="match status" value="1"/>
</dbReference>
<protein>
    <recommendedName>
        <fullName evidence="3">DNA topoisomerase</fullName>
        <ecNumber evidence="3">5.6.2.1</ecNumber>
    </recommendedName>
</protein>
<comment type="caution">
    <text evidence="9">The sequence shown here is derived from an EMBL/GenBank/DDBJ whole genome shotgun (WGS) entry which is preliminary data.</text>
</comment>
<dbReference type="InterPro" id="IPR035447">
    <property type="entry name" value="DNA_topo_I_N_sf"/>
</dbReference>
<dbReference type="InterPro" id="IPR013500">
    <property type="entry name" value="TopoI_cat_euk"/>
</dbReference>
<feature type="domain" description="DNA topoisomerase IB N-terminal" evidence="8">
    <location>
        <begin position="22"/>
        <end position="69"/>
    </location>
</feature>
<evidence type="ECO:0000313" key="10">
    <source>
        <dbReference type="Proteomes" id="UP001142462"/>
    </source>
</evidence>
<evidence type="ECO:0000259" key="7">
    <source>
        <dbReference type="Pfam" id="PF01028"/>
    </source>
</evidence>
<proteinExistence type="inferred from homology"/>
<dbReference type="Gene3D" id="1.10.132.120">
    <property type="match status" value="1"/>
</dbReference>
<keyword evidence="4" id="KW-0799">Topoisomerase</keyword>
<organism evidence="9 10">
    <name type="scientific">Microbacterium barkeri</name>
    <dbReference type="NCBI Taxonomy" id="33917"/>
    <lineage>
        <taxon>Bacteria</taxon>
        <taxon>Bacillati</taxon>
        <taxon>Actinomycetota</taxon>
        <taxon>Actinomycetes</taxon>
        <taxon>Micrococcales</taxon>
        <taxon>Microbacteriaceae</taxon>
        <taxon>Microbacterium</taxon>
    </lineage>
</organism>
<dbReference type="EMBL" id="BSEJ01000005">
    <property type="protein sequence ID" value="GLJ61317.1"/>
    <property type="molecule type" value="Genomic_DNA"/>
</dbReference>
<keyword evidence="5" id="KW-0238">DNA-binding</keyword>
<dbReference type="Pfam" id="PF21338">
    <property type="entry name" value="Top1B_N_bact"/>
    <property type="match status" value="1"/>
</dbReference>
<dbReference type="RefSeq" id="WP_271173028.1">
    <property type="nucleotide sequence ID" value="NZ_BSEJ01000005.1"/>
</dbReference>